<evidence type="ECO:0000259" key="8">
    <source>
        <dbReference type="PROSITE" id="PS50055"/>
    </source>
</evidence>
<dbReference type="InterPro" id="IPR029021">
    <property type="entry name" value="Prot-tyrosine_phosphatase-like"/>
</dbReference>
<evidence type="ECO:0000313" key="11">
    <source>
        <dbReference type="Proteomes" id="UP000698240"/>
    </source>
</evidence>
<dbReference type="PROSITE" id="PS50055">
    <property type="entry name" value="TYR_PHOSPHATASE_PTP"/>
    <property type="match status" value="1"/>
</dbReference>
<proteinExistence type="predicted"/>
<evidence type="ECO:0000259" key="9">
    <source>
        <dbReference type="PROSITE" id="PS50056"/>
    </source>
</evidence>
<feature type="domain" description="Tyrosine specific protein phosphatases" evidence="9">
    <location>
        <begin position="203"/>
        <end position="287"/>
    </location>
</feature>
<evidence type="ECO:0000256" key="3">
    <source>
        <dbReference type="ARBA" id="ARBA00022525"/>
    </source>
</evidence>
<dbReference type="PRINTS" id="PR01371">
    <property type="entry name" value="BACYPHPHTASE"/>
</dbReference>
<dbReference type="Pfam" id="PF00102">
    <property type="entry name" value="Y_phosphatase"/>
    <property type="match status" value="1"/>
</dbReference>
<reference evidence="10" key="1">
    <citation type="submission" date="2020-03" db="EMBL/GenBank/DDBJ databases">
        <authorList>
            <person name="Kislichkina A."/>
            <person name="Dentovskaya S."/>
            <person name="Shaikhutdinov R."/>
            <person name="Ivanov S."/>
            <person name="Sizova A."/>
            <person name="Solomentsev V."/>
            <person name="Bogun A."/>
        </authorList>
    </citation>
    <scope>NUCLEOTIDE SEQUENCE</scope>
    <source>
        <strain evidence="10">SCPM-O-B-8025</strain>
    </source>
</reference>
<dbReference type="GO" id="GO:0005576">
    <property type="term" value="C:extracellular region"/>
    <property type="evidence" value="ECO:0007669"/>
    <property type="project" value="UniProtKB-SubCell"/>
</dbReference>
<dbReference type="PANTHER" id="PTHR19134:SF449">
    <property type="entry name" value="TYROSINE-PROTEIN PHOSPHATASE 1"/>
    <property type="match status" value="1"/>
</dbReference>
<dbReference type="PROSITE" id="PS50056">
    <property type="entry name" value="TYR_PHOSPHATASE_2"/>
    <property type="match status" value="1"/>
</dbReference>
<dbReference type="SUPFAM" id="SSF52799">
    <property type="entry name" value="(Phosphotyrosine protein) phosphatases II"/>
    <property type="match status" value="1"/>
</dbReference>
<keyword evidence="5" id="KW-0904">Protein phosphatase</keyword>
<feature type="compositionally biased region" description="Polar residues" evidence="7">
    <location>
        <begin position="310"/>
        <end position="323"/>
    </location>
</feature>
<evidence type="ECO:0000256" key="6">
    <source>
        <dbReference type="ARBA" id="ARBA00023026"/>
    </source>
</evidence>
<dbReference type="RefSeq" id="WP_050286425.1">
    <property type="nucleotide sequence ID" value="NZ_CABHYD010000042.1"/>
</dbReference>
<dbReference type="Proteomes" id="UP000698240">
    <property type="component" value="Unassembled WGS sequence"/>
</dbReference>
<dbReference type="Gene3D" id="3.90.190.10">
    <property type="entry name" value="Protein tyrosine phosphatase superfamily"/>
    <property type="match status" value="1"/>
</dbReference>
<keyword evidence="3" id="KW-0964">Secreted</keyword>
<keyword evidence="6" id="KW-0843">Virulence</keyword>
<comment type="subcellular location">
    <subcellularLocation>
        <location evidence="1">Secreted</location>
    </subcellularLocation>
</comment>
<dbReference type="GO" id="GO:0004725">
    <property type="term" value="F:protein tyrosine phosphatase activity"/>
    <property type="evidence" value="ECO:0007669"/>
    <property type="project" value="UniProtKB-EC"/>
</dbReference>
<keyword evidence="4" id="KW-0378">Hydrolase</keyword>
<dbReference type="SMART" id="SM00404">
    <property type="entry name" value="PTPc_motif"/>
    <property type="match status" value="1"/>
</dbReference>
<protein>
    <recommendedName>
        <fullName evidence="2">protein-tyrosine-phosphatase</fullName>
        <ecNumber evidence="2">3.1.3.48</ecNumber>
    </recommendedName>
</protein>
<dbReference type="InterPro" id="IPR016130">
    <property type="entry name" value="Tyr_Pase_AS"/>
</dbReference>
<dbReference type="PROSITE" id="PS00383">
    <property type="entry name" value="TYR_PHOSPHATASE_1"/>
    <property type="match status" value="1"/>
</dbReference>
<dbReference type="InterPro" id="IPR003595">
    <property type="entry name" value="Tyr_Pase_cat"/>
</dbReference>
<dbReference type="SMART" id="SM00194">
    <property type="entry name" value="PTPc"/>
    <property type="match status" value="1"/>
</dbReference>
<gene>
    <name evidence="10" type="ORF">HB980_16550</name>
</gene>
<evidence type="ECO:0000256" key="5">
    <source>
        <dbReference type="ARBA" id="ARBA00022912"/>
    </source>
</evidence>
<dbReference type="AlphaFoldDB" id="A0AA91BAE7"/>
<dbReference type="PRINTS" id="PR00700">
    <property type="entry name" value="PRTYPHPHTASE"/>
</dbReference>
<dbReference type="InterPro" id="IPR050348">
    <property type="entry name" value="Protein-Tyr_Phosphatase"/>
</dbReference>
<evidence type="ECO:0000256" key="7">
    <source>
        <dbReference type="SAM" id="MobiDB-lite"/>
    </source>
</evidence>
<evidence type="ECO:0000256" key="1">
    <source>
        <dbReference type="ARBA" id="ARBA00004613"/>
    </source>
</evidence>
<evidence type="ECO:0000256" key="4">
    <source>
        <dbReference type="ARBA" id="ARBA00022801"/>
    </source>
</evidence>
<comment type="caution">
    <text evidence="10">The sequence shown here is derived from an EMBL/GenBank/DDBJ whole genome shotgun (WGS) entry which is preliminary data.</text>
</comment>
<dbReference type="EC" id="3.1.3.48" evidence="2"/>
<evidence type="ECO:0000313" key="10">
    <source>
        <dbReference type="EMBL" id="NIL28149.1"/>
    </source>
</evidence>
<feature type="region of interest" description="Disordered" evidence="7">
    <location>
        <begin position="304"/>
        <end position="323"/>
    </location>
</feature>
<sequence length="323" mass="36100">MLTIRPTPFAPTLPSVAKQERSLTDSAKFQQMIEGYQSDLKNRIMQGEAGYKTAQVDKGHQRYKDIVTLQKTAINAPTPGGMTLPANYINLGTDKGVIRSQYPTAEGVTNFKSMLAEKRITIVVVIADSNMLDHSQGKYRTEHPAYFANKENLKNYISPPVNNIEIDCYQMPLKDGNNKTIPINFAHIKNWQDHTAFGKNEIRELAEIVTTLHQRALNNFQKQGSQAVKADVKTLPVIHCSAGVGRTGQLIAAMELINPDSRLSLESIIKTLREEGNPMMVQTSAQMDVLIDLAKDLDKPLWTKDEQHSTRQQAPTSHSVNYL</sequence>
<name>A0AA91BAE7_9GAMM</name>
<accession>A0AA91BAE7</accession>
<dbReference type="PANTHER" id="PTHR19134">
    <property type="entry name" value="RECEPTOR-TYPE TYROSINE-PROTEIN PHOSPHATASE"/>
    <property type="match status" value="1"/>
</dbReference>
<dbReference type="EMBL" id="JAASAN010000008">
    <property type="protein sequence ID" value="NIL28149.1"/>
    <property type="molecule type" value="Genomic_DNA"/>
</dbReference>
<dbReference type="InterPro" id="IPR000242">
    <property type="entry name" value="PTP_cat"/>
</dbReference>
<feature type="domain" description="Tyrosine-protein phosphatase" evidence="8">
    <location>
        <begin position="57"/>
        <end position="297"/>
    </location>
</feature>
<evidence type="ECO:0000256" key="2">
    <source>
        <dbReference type="ARBA" id="ARBA00013064"/>
    </source>
</evidence>
<dbReference type="InterPro" id="IPR003546">
    <property type="entry name" value="Tyr_Pase_SptP/YopH"/>
</dbReference>
<dbReference type="InterPro" id="IPR000387">
    <property type="entry name" value="Tyr_Pase_dom"/>
</dbReference>
<organism evidence="10 11">
    <name type="scientific">Yersinia massiliensis</name>
    <dbReference type="NCBI Taxonomy" id="419257"/>
    <lineage>
        <taxon>Bacteria</taxon>
        <taxon>Pseudomonadati</taxon>
        <taxon>Pseudomonadota</taxon>
        <taxon>Gammaproteobacteria</taxon>
        <taxon>Enterobacterales</taxon>
        <taxon>Yersiniaceae</taxon>
        <taxon>Yersinia</taxon>
    </lineage>
</organism>